<evidence type="ECO:0000259" key="1">
    <source>
        <dbReference type="Pfam" id="PF02627"/>
    </source>
</evidence>
<sequence>MSDEPLARRADRADGRIPPGGLRELGPINWVIAKGMARAISAPTMHLATTLGQTGVRFWPWLAYSGAILRGTKLSTRDTEVVILRVAHVRECEYELQHHTRIAKGAGIDPAYQERIFAGAGAEGLSDKERALITGVDEILTTRTLSDDAWEGLSKFLDRRQLIGFCLLVTQYDGLAATMSSLRIPLDH</sequence>
<reference evidence="2 3" key="1">
    <citation type="journal article" date="2019" name="Sci. Rep.">
        <title>Extended insight into the Mycobacterium chelonae-abscessus complex through whole genome sequencing of Mycobacterium salmoniphilum outbreak and Mycobacterium salmoniphilum-like strains.</title>
        <authorList>
            <person name="Behra P.R.K."/>
            <person name="Das S."/>
            <person name="Pettersson B.M.F."/>
            <person name="Shirreff L."/>
            <person name="DuCote T."/>
            <person name="Jacobsson K.G."/>
            <person name="Ennis D.G."/>
            <person name="Kirsebom L.A."/>
        </authorList>
    </citation>
    <scope>NUCLEOTIDE SEQUENCE [LARGE SCALE GENOMIC DNA]</scope>
    <source>
        <strain evidence="2 3">CCUG 60884</strain>
    </source>
</reference>
<dbReference type="PANTHER" id="PTHR34846">
    <property type="entry name" value="4-CARBOXYMUCONOLACTONE DECARBOXYLASE FAMILY PROTEIN (AFU_ORTHOLOGUE AFUA_6G11590)"/>
    <property type="match status" value="1"/>
</dbReference>
<dbReference type="Pfam" id="PF02627">
    <property type="entry name" value="CMD"/>
    <property type="match status" value="1"/>
</dbReference>
<dbReference type="InterPro" id="IPR003779">
    <property type="entry name" value="CMD-like"/>
</dbReference>
<dbReference type="RefSeq" id="WP_134082442.1">
    <property type="nucleotide sequence ID" value="NZ_JAPDRC010000001.1"/>
</dbReference>
<proteinExistence type="predicted"/>
<organism evidence="2 3">
    <name type="scientific">Mycobacteroides salmoniphilum</name>
    <dbReference type="NCBI Taxonomy" id="404941"/>
    <lineage>
        <taxon>Bacteria</taxon>
        <taxon>Bacillati</taxon>
        <taxon>Actinomycetota</taxon>
        <taxon>Actinomycetes</taxon>
        <taxon>Mycobacteriales</taxon>
        <taxon>Mycobacteriaceae</taxon>
        <taxon>Mycobacteroides</taxon>
    </lineage>
</organism>
<comment type="caution">
    <text evidence="2">The sequence shown here is derived from an EMBL/GenBank/DDBJ whole genome shotgun (WGS) entry which is preliminary data.</text>
</comment>
<dbReference type="GO" id="GO:0051920">
    <property type="term" value="F:peroxiredoxin activity"/>
    <property type="evidence" value="ECO:0007669"/>
    <property type="project" value="InterPro"/>
</dbReference>
<evidence type="ECO:0000313" key="3">
    <source>
        <dbReference type="Proteomes" id="UP000294604"/>
    </source>
</evidence>
<accession>A0A4V3I2K0</accession>
<dbReference type="STRING" id="404941.GCA_002013645_00145"/>
<dbReference type="OrthoDB" id="4704294at2"/>
<dbReference type="SUPFAM" id="SSF69118">
    <property type="entry name" value="AhpD-like"/>
    <property type="match status" value="1"/>
</dbReference>
<dbReference type="Gene3D" id="1.20.1290.10">
    <property type="entry name" value="AhpD-like"/>
    <property type="match status" value="1"/>
</dbReference>
<dbReference type="InterPro" id="IPR029032">
    <property type="entry name" value="AhpD-like"/>
</dbReference>
<evidence type="ECO:0000313" key="2">
    <source>
        <dbReference type="EMBL" id="TEA08657.1"/>
    </source>
</evidence>
<protein>
    <submittedName>
        <fullName evidence="2">Carboxymuconolactone decarboxylase family protein</fullName>
    </submittedName>
</protein>
<dbReference type="Proteomes" id="UP000294604">
    <property type="component" value="Unassembled WGS sequence"/>
</dbReference>
<gene>
    <name evidence="2" type="ORF">CCUG60884_01152</name>
</gene>
<feature type="domain" description="Carboxymuconolactone decarboxylase-like" evidence="1">
    <location>
        <begin position="60"/>
        <end position="131"/>
    </location>
</feature>
<name>A0A4V3I2K0_9MYCO</name>
<dbReference type="AlphaFoldDB" id="A0A4V3I2K0"/>
<dbReference type="EMBL" id="PECL01000006">
    <property type="protein sequence ID" value="TEA08657.1"/>
    <property type="molecule type" value="Genomic_DNA"/>
</dbReference>
<dbReference type="PANTHER" id="PTHR34846:SF5">
    <property type="entry name" value="CARBOXYMUCONOLACTONE DECARBOXYLASE-LIKE DOMAIN-CONTAINING PROTEIN"/>
    <property type="match status" value="1"/>
</dbReference>